<dbReference type="SUPFAM" id="SSF53300">
    <property type="entry name" value="vWA-like"/>
    <property type="match status" value="1"/>
</dbReference>
<reference evidence="2 3" key="1">
    <citation type="submission" date="2020-08" db="EMBL/GenBank/DDBJ databases">
        <title>Genomic Encyclopedia of Type Strains, Phase III (KMG-III): the genomes of soil and plant-associated and newly described type strains.</title>
        <authorList>
            <person name="Whitman W."/>
        </authorList>
    </citation>
    <scope>NUCLEOTIDE SEQUENCE [LARGE SCALE GENOMIC DNA]</scope>
    <source>
        <strain evidence="2 3">CECT 8654</strain>
    </source>
</reference>
<dbReference type="AlphaFoldDB" id="A0A7W4W5N2"/>
<keyword evidence="3" id="KW-1185">Reference proteome</keyword>
<dbReference type="RefSeq" id="WP_183410322.1">
    <property type="nucleotide sequence ID" value="NZ_JACHWY010000002.1"/>
</dbReference>
<dbReference type="Pfam" id="PF12034">
    <property type="entry name" value="YfbK_C"/>
    <property type="match status" value="1"/>
</dbReference>
<dbReference type="PROSITE" id="PS51257">
    <property type="entry name" value="PROKAR_LIPOPROTEIN"/>
    <property type="match status" value="1"/>
</dbReference>
<accession>A0A7W4W5N2</accession>
<evidence type="ECO:0000313" key="3">
    <source>
        <dbReference type="Proteomes" id="UP000537130"/>
    </source>
</evidence>
<dbReference type="PANTHER" id="PTHR10166:SF37">
    <property type="entry name" value="STOLID, ISOFORM H"/>
    <property type="match status" value="1"/>
</dbReference>
<protein>
    <submittedName>
        <fullName evidence="2">Ca-activated chloride channel family protein</fullName>
    </submittedName>
</protein>
<gene>
    <name evidence="2" type="ORF">FHR99_001814</name>
</gene>
<organism evidence="2 3">
    <name type="scientific">Litorivivens lipolytica</name>
    <dbReference type="NCBI Taxonomy" id="1524264"/>
    <lineage>
        <taxon>Bacteria</taxon>
        <taxon>Pseudomonadati</taxon>
        <taxon>Pseudomonadota</taxon>
        <taxon>Gammaproteobacteria</taxon>
        <taxon>Litorivivens</taxon>
    </lineage>
</organism>
<dbReference type="InterPro" id="IPR022156">
    <property type="entry name" value="Uncharacterised_YfbK_N"/>
</dbReference>
<dbReference type="Proteomes" id="UP000537130">
    <property type="component" value="Unassembled WGS sequence"/>
</dbReference>
<dbReference type="PROSITE" id="PS50234">
    <property type="entry name" value="VWFA"/>
    <property type="match status" value="1"/>
</dbReference>
<dbReference type="EMBL" id="JACHWY010000002">
    <property type="protein sequence ID" value="MBB3047548.1"/>
    <property type="molecule type" value="Genomic_DNA"/>
</dbReference>
<dbReference type="InterPro" id="IPR036465">
    <property type="entry name" value="vWFA_dom_sf"/>
</dbReference>
<sequence length="554" mass="61131">MKNVFTVTALALAIAACSVSRDEAVDNTILSQASPPQRQEVVAEEKRVLKAEREQQLLTAKQQMAPVVDMASGSYRIMPQPSYVVETRDTYSATVDNPVKRVSDDPFSTFSVDVDTASFSVVLRYLNEGRLPPVDAVRTEELINALTYEPLPGLSASQPLAMETRLMKTPWNANTRLLQVRLNAWEPEQAELPDSNYVFLIDASGSMQGEDRIGLLKRAFSVMLDRLKPSDTVALVTYASGSRTVLEPTEVKEKHRILQALQSLSAGGSTNASDGIQRAYQLARQAFIKGGNNRVILATDGDVNVGLRGEALVEMIERQRDAGIYLTVLGVGRGNYIDAQLEPLANNGDGNYYYLDSFREARRVLVSGLKGTAYTLAKDVKLQVEFNPAVVSEYRLIGYNNRQLAHADFNNDAKDAGDIGAGHTVTALYEITLADSEYRFIDERRYGDARTVDKNQNELALIKLRYKSPEGGASVRKDHVVYRRDLQHSDGVSAAVLAAGFAEKLRQSPYLADFDWAQLLAMTSTLNLQQDDHTDLKRMVESAALLQPVKLGGM</sequence>
<dbReference type="SMART" id="SM00327">
    <property type="entry name" value="VWA"/>
    <property type="match status" value="1"/>
</dbReference>
<evidence type="ECO:0000313" key="2">
    <source>
        <dbReference type="EMBL" id="MBB3047548.1"/>
    </source>
</evidence>
<dbReference type="Pfam" id="PF00092">
    <property type="entry name" value="VWA"/>
    <property type="match status" value="1"/>
</dbReference>
<dbReference type="InterPro" id="IPR002035">
    <property type="entry name" value="VWF_A"/>
</dbReference>
<proteinExistence type="predicted"/>
<dbReference type="InterPro" id="IPR051173">
    <property type="entry name" value="Ca_channel_alpha-2/delta"/>
</dbReference>
<evidence type="ECO:0000259" key="1">
    <source>
        <dbReference type="PROSITE" id="PS50234"/>
    </source>
</evidence>
<dbReference type="Gene3D" id="3.40.50.410">
    <property type="entry name" value="von Willebrand factor, type A domain"/>
    <property type="match status" value="1"/>
</dbReference>
<dbReference type="PANTHER" id="PTHR10166">
    <property type="entry name" value="VOLTAGE-DEPENDENT CALCIUM CHANNEL SUBUNIT ALPHA-2/DELTA-RELATED"/>
    <property type="match status" value="1"/>
</dbReference>
<dbReference type="InterPro" id="IPR021908">
    <property type="entry name" value="YfbK_C"/>
</dbReference>
<feature type="domain" description="VWFA" evidence="1">
    <location>
        <begin position="196"/>
        <end position="369"/>
    </location>
</feature>
<dbReference type="Pfam" id="PF12450">
    <property type="entry name" value="vWF_A"/>
    <property type="match status" value="1"/>
</dbReference>
<name>A0A7W4W5N2_9GAMM</name>
<comment type="caution">
    <text evidence="2">The sequence shown here is derived from an EMBL/GenBank/DDBJ whole genome shotgun (WGS) entry which is preliminary data.</text>
</comment>